<organism evidence="1">
    <name type="scientific">Anopheles darlingi</name>
    <name type="common">Mosquito</name>
    <dbReference type="NCBI Taxonomy" id="43151"/>
    <lineage>
        <taxon>Eukaryota</taxon>
        <taxon>Metazoa</taxon>
        <taxon>Ecdysozoa</taxon>
        <taxon>Arthropoda</taxon>
        <taxon>Hexapoda</taxon>
        <taxon>Insecta</taxon>
        <taxon>Pterygota</taxon>
        <taxon>Neoptera</taxon>
        <taxon>Endopterygota</taxon>
        <taxon>Diptera</taxon>
        <taxon>Nematocera</taxon>
        <taxon>Culicoidea</taxon>
        <taxon>Culicidae</taxon>
        <taxon>Anophelinae</taxon>
        <taxon>Anopheles</taxon>
    </lineage>
</organism>
<protein>
    <submittedName>
        <fullName evidence="1">Putative secreted protein</fullName>
    </submittedName>
</protein>
<evidence type="ECO:0000313" key="1">
    <source>
        <dbReference type="EMBL" id="MBW75306.1"/>
    </source>
</evidence>
<dbReference type="EMBL" id="GGFL01011128">
    <property type="protein sequence ID" value="MBW75306.1"/>
    <property type="molecule type" value="Transcribed_RNA"/>
</dbReference>
<reference evidence="1" key="1">
    <citation type="submission" date="2018-01" db="EMBL/GenBank/DDBJ databases">
        <title>An insight into the sialome of Amazonian anophelines.</title>
        <authorList>
            <person name="Ribeiro J.M."/>
            <person name="Scarpassa V."/>
            <person name="Calvo E."/>
        </authorList>
    </citation>
    <scope>NUCLEOTIDE SEQUENCE</scope>
</reference>
<accession>A0A2M4DCP3</accession>
<dbReference type="AlphaFoldDB" id="A0A2M4DCP3"/>
<name>A0A2M4DCP3_ANODA</name>
<proteinExistence type="predicted"/>
<sequence>MGALYSFLWPTSNALFYLTVIDPFLEVRGIEHGAEVISIGIAFELLVRMVHGEQGVILQHLKVPGEHTLWIGIAKDQLEQLAWFQIDRFVQPMMIVRLDGTTVAFFYRVRFVKMLRHKPSLVNQGRTGSSEKARYLVRVDVLLDTVLHVHAVGSTEEQKLGARVLMHNQHSAHRFRVVLLDRFDDA</sequence>